<dbReference type="InterPro" id="IPR036390">
    <property type="entry name" value="WH_DNA-bd_sf"/>
</dbReference>
<dbReference type="PANTHER" id="PTHR30185">
    <property type="entry name" value="CRYPTIC BETA-GLUCOSIDE BGL OPERON ANTITERMINATOR"/>
    <property type="match status" value="1"/>
</dbReference>
<feature type="domain" description="PTS EIIB type-2" evidence="7">
    <location>
        <begin position="412"/>
        <end position="503"/>
    </location>
</feature>
<evidence type="ECO:0000256" key="2">
    <source>
        <dbReference type="ARBA" id="ARBA00022737"/>
    </source>
</evidence>
<dbReference type="Pfam" id="PF05043">
    <property type="entry name" value="Mga"/>
    <property type="match status" value="1"/>
</dbReference>
<dbReference type="SUPFAM" id="SSF55804">
    <property type="entry name" value="Phoshotransferase/anion transport protein"/>
    <property type="match status" value="1"/>
</dbReference>
<dbReference type="Gene3D" id="1.10.10.10">
    <property type="entry name" value="Winged helix-like DNA-binding domain superfamily/Winged helix DNA-binding domain"/>
    <property type="match status" value="2"/>
</dbReference>
<keyword evidence="10" id="KW-1185">Reference proteome</keyword>
<dbReference type="SUPFAM" id="SSF46785">
    <property type="entry name" value="Winged helix' DNA-binding domain"/>
    <property type="match status" value="2"/>
</dbReference>
<evidence type="ECO:0000259" key="7">
    <source>
        <dbReference type="PROSITE" id="PS51099"/>
    </source>
</evidence>
<dbReference type="GO" id="GO:0006355">
    <property type="term" value="P:regulation of DNA-templated transcription"/>
    <property type="evidence" value="ECO:0007669"/>
    <property type="project" value="InterPro"/>
</dbReference>
<keyword evidence="4" id="KW-0010">Activator</keyword>
<feature type="domain" description="PRD" evidence="8">
    <location>
        <begin position="300"/>
        <end position="407"/>
    </location>
</feature>
<dbReference type="AlphaFoldDB" id="A0A0D0HLH7"/>
<dbReference type="PROSITE" id="PS51099">
    <property type="entry name" value="PTS_EIIB_TYPE_2"/>
    <property type="match status" value="1"/>
</dbReference>
<dbReference type="InterPro" id="IPR050661">
    <property type="entry name" value="BglG_antiterminators"/>
</dbReference>
<dbReference type="PANTHER" id="PTHR30185:SF12">
    <property type="entry name" value="TRANSCRIPTIONAL REGULATOR MANR"/>
    <property type="match status" value="1"/>
</dbReference>
<organism evidence="9 10">
    <name type="scientific">Anoxybacillus ayderensis</name>
    <dbReference type="NCBI Taxonomy" id="265546"/>
    <lineage>
        <taxon>Bacteria</taxon>
        <taxon>Bacillati</taxon>
        <taxon>Bacillota</taxon>
        <taxon>Bacilli</taxon>
        <taxon>Bacillales</taxon>
        <taxon>Anoxybacillaceae</taxon>
        <taxon>Anoxybacillus</taxon>
    </lineage>
</organism>
<sequence>MIARHKRIIKALLDANDYVSVTSLAYDLHCSEKTVRNDLKVLDQWLKQYPTLKIERKPSVGVRLKGDDEAKEKLLRDLLHISDEEERQLQLLKRLLMTDKPVTMQQLADELYMSKSTIHQDLEHIDRWLRPFHLQLVRKPNLGLRVEGEEKNWRMALAKLVEGLVDHAHYMLNEQQLNMVADVLQPYELAFIEKEVQETEAVLPFPLTDEAKISLAIHIAIAVKRIKQGCRIQMNATQLHELKKKKEYELAKQLAHKIEVWLAIKIPDAEVGYMALHLLGARIRYDRVHIKDGVEPFFREIDEEALRLARLLIEYMSNHIDDRLLNDQELLFGLTIHLHSTLNRLRNGLAITNPMLWEIKRMYRYAFEVVLSFMKQMEKDIQLTIPEDEVAYIVLHIQAALERMHHRKHERKKVLIVCTTGSGTSRFVEAKFAAAFPEVDVVGIASISQLYKAMEEKKPDLLVSTVPLPSHTNVPTVIVSPLLREHELEMVKDQLFHLRVKQKEKPSYRTIKALVDEQLIFLDLPFKTREHVITYLGGQLYEQGYVDQLYKQSANERESISSTYIGNEMAIPHGEVRLIHQSAIAIGRLQTPIDWGGERVRLVFMMANGIQDKERVKQLFQELVALSEDEELLKQLKQAKTTSEFYQCL</sequence>
<dbReference type="InterPro" id="IPR002178">
    <property type="entry name" value="PTS_EIIA_type-2_dom"/>
</dbReference>
<dbReference type="GO" id="GO:0009401">
    <property type="term" value="P:phosphoenolpyruvate-dependent sugar phosphotransferase system"/>
    <property type="evidence" value="ECO:0007669"/>
    <property type="project" value="InterPro"/>
</dbReference>
<evidence type="ECO:0000259" key="6">
    <source>
        <dbReference type="PROSITE" id="PS51094"/>
    </source>
</evidence>
<evidence type="ECO:0000256" key="5">
    <source>
        <dbReference type="ARBA" id="ARBA00023163"/>
    </source>
</evidence>
<evidence type="ECO:0000313" key="9">
    <source>
        <dbReference type="EMBL" id="KIP21019.1"/>
    </source>
</evidence>
<dbReference type="Gene3D" id="1.10.1790.10">
    <property type="entry name" value="PRD domain"/>
    <property type="match status" value="2"/>
</dbReference>
<dbReference type="Proteomes" id="UP000032047">
    <property type="component" value="Unassembled WGS sequence"/>
</dbReference>
<proteinExistence type="predicted"/>
<evidence type="ECO:0000259" key="8">
    <source>
        <dbReference type="PROSITE" id="PS51372"/>
    </source>
</evidence>
<dbReference type="RefSeq" id="WP_042535246.1">
    <property type="nucleotide sequence ID" value="NZ_JXTG01000008.1"/>
</dbReference>
<evidence type="ECO:0000256" key="4">
    <source>
        <dbReference type="ARBA" id="ARBA00023159"/>
    </source>
</evidence>
<protein>
    <submittedName>
        <fullName evidence="9">Putative licABCH operon regulator</fullName>
    </submittedName>
</protein>
<dbReference type="Pfam" id="PF00874">
    <property type="entry name" value="PRD"/>
    <property type="match status" value="2"/>
</dbReference>
<reference evidence="9 10" key="1">
    <citation type="submission" date="2015-01" db="EMBL/GenBank/DDBJ databases">
        <title>Genome sequence of Anoxybacillus ayderensis strain AB04.</title>
        <authorList>
            <person name="Belduz A.O."/>
            <person name="Canakci S."/>
            <person name="Chan K.-G."/>
            <person name="Kahar U.M."/>
            <person name="Yaakob A.S."/>
            <person name="Chan C.S."/>
            <person name="Goh K.M."/>
        </authorList>
    </citation>
    <scope>NUCLEOTIDE SEQUENCE [LARGE SCALE GENOMIC DNA]</scope>
    <source>
        <strain evidence="9 10">AB04</strain>
    </source>
</reference>
<accession>A0A0D0HLH7</accession>
<dbReference type="Pfam" id="PF00359">
    <property type="entry name" value="PTS_EIIA_2"/>
    <property type="match status" value="1"/>
</dbReference>
<dbReference type="InterPro" id="IPR036634">
    <property type="entry name" value="PRD_sf"/>
</dbReference>
<dbReference type="CDD" id="cd05568">
    <property type="entry name" value="PTS_IIB_bgl_like"/>
    <property type="match status" value="1"/>
</dbReference>
<dbReference type="PROSITE" id="PS51372">
    <property type="entry name" value="PRD_2"/>
    <property type="match status" value="2"/>
</dbReference>
<dbReference type="Gene3D" id="3.40.50.2300">
    <property type="match status" value="1"/>
</dbReference>
<evidence type="ECO:0000256" key="3">
    <source>
        <dbReference type="ARBA" id="ARBA00023015"/>
    </source>
</evidence>
<dbReference type="Gene3D" id="3.40.930.10">
    <property type="entry name" value="Mannitol-specific EII, Chain A"/>
    <property type="match status" value="1"/>
</dbReference>
<gene>
    <name evidence="9" type="ORF">JV16_01744</name>
</gene>
<comment type="caution">
    <text evidence="9">The sequence shown here is derived from an EMBL/GenBank/DDBJ whole genome shotgun (WGS) entry which is preliminary data.</text>
</comment>
<dbReference type="PROSITE" id="PS51094">
    <property type="entry name" value="PTS_EIIA_TYPE_2"/>
    <property type="match status" value="1"/>
</dbReference>
<dbReference type="CDD" id="cd00211">
    <property type="entry name" value="PTS_IIA_fru"/>
    <property type="match status" value="1"/>
</dbReference>
<dbReference type="Pfam" id="PF08279">
    <property type="entry name" value="HTH_11"/>
    <property type="match status" value="1"/>
</dbReference>
<evidence type="ECO:0000313" key="10">
    <source>
        <dbReference type="Proteomes" id="UP000032047"/>
    </source>
</evidence>
<keyword evidence="3" id="KW-0805">Transcription regulation</keyword>
<dbReference type="InterPro" id="IPR011608">
    <property type="entry name" value="PRD"/>
</dbReference>
<keyword evidence="1" id="KW-0808">Transferase</keyword>
<dbReference type="SUPFAM" id="SSF63520">
    <property type="entry name" value="PTS-regulatory domain, PRD"/>
    <property type="match status" value="2"/>
</dbReference>
<dbReference type="InterPro" id="IPR016152">
    <property type="entry name" value="PTrfase/Anion_transptr"/>
</dbReference>
<dbReference type="InterPro" id="IPR036388">
    <property type="entry name" value="WH-like_DNA-bd_sf"/>
</dbReference>
<dbReference type="SUPFAM" id="SSF52794">
    <property type="entry name" value="PTS system IIB component-like"/>
    <property type="match status" value="1"/>
</dbReference>
<dbReference type="PATRIC" id="fig|265546.4.peg.1739"/>
<name>A0A0D0HLH7_9BACL</name>
<feature type="domain" description="PTS EIIA type-2" evidence="6">
    <location>
        <begin position="513"/>
        <end position="649"/>
    </location>
</feature>
<evidence type="ECO:0000256" key="1">
    <source>
        <dbReference type="ARBA" id="ARBA00022679"/>
    </source>
</evidence>
<dbReference type="GO" id="GO:0008982">
    <property type="term" value="F:protein-N(PI)-phosphohistidine-sugar phosphotransferase activity"/>
    <property type="evidence" value="ECO:0007669"/>
    <property type="project" value="InterPro"/>
</dbReference>
<dbReference type="InterPro" id="IPR013196">
    <property type="entry name" value="HTH_11"/>
</dbReference>
<dbReference type="EMBL" id="JXTG01000008">
    <property type="protein sequence ID" value="KIP21019.1"/>
    <property type="molecule type" value="Genomic_DNA"/>
</dbReference>
<keyword evidence="2" id="KW-0677">Repeat</keyword>
<dbReference type="InterPro" id="IPR036095">
    <property type="entry name" value="PTS_EIIB-like_sf"/>
</dbReference>
<dbReference type="PROSITE" id="PS00372">
    <property type="entry name" value="PTS_EIIA_TYPE_2_HIS"/>
    <property type="match status" value="1"/>
</dbReference>
<keyword evidence="5" id="KW-0804">Transcription</keyword>
<dbReference type="InterPro" id="IPR007737">
    <property type="entry name" value="Mga_HTH"/>
</dbReference>
<dbReference type="InterPro" id="IPR013011">
    <property type="entry name" value="PTS_EIIB_2"/>
</dbReference>
<feature type="domain" description="PRD" evidence="8">
    <location>
        <begin position="183"/>
        <end position="288"/>
    </location>
</feature>